<gene>
    <name evidence="3" type="ORF">CYNAS_LOCUS13800</name>
</gene>
<keyword evidence="1" id="KW-0812">Transmembrane</keyword>
<dbReference type="InterPro" id="IPR016187">
    <property type="entry name" value="CTDL_fold"/>
</dbReference>
<dbReference type="PANTHER" id="PTHR22803">
    <property type="entry name" value="MANNOSE, PHOSPHOLIPASE, LECTIN RECEPTOR RELATED"/>
    <property type="match status" value="1"/>
</dbReference>
<protein>
    <recommendedName>
        <fullName evidence="2">C-type lectin domain-containing protein</fullName>
    </recommendedName>
</protein>
<accession>A0AA36H0S6</accession>
<dbReference type="Pfam" id="PF00059">
    <property type="entry name" value="Lectin_C"/>
    <property type="match status" value="1"/>
</dbReference>
<proteinExistence type="predicted"/>
<dbReference type="PROSITE" id="PS50041">
    <property type="entry name" value="C_TYPE_LECTIN_2"/>
    <property type="match status" value="1"/>
</dbReference>
<sequence>MSNSKNREECLQSRPVRTAGKAIQFWGEQHRASQYLEKARCHSHYRTAGKKQKRTCSMKVLLVALIPLVGAFLNSNSSQLKSRSPEQSAILSRLKRSNAAYGRCQSGWTYFEESHACYKTFTHWVNMYDAERSCRNYGAYLASIHSDAENYFVAELSRMGKPWTDWHDLTWIGLKQPNSHGEWFWTDGTRVDYLKWAPGEPNDWKGIQHCVTLICDPHADVALSHIYLGWDDFECSGNVRAYVCKKQLHYVLHY</sequence>
<dbReference type="EMBL" id="CATQJL010000305">
    <property type="protein sequence ID" value="CAJ0601817.1"/>
    <property type="molecule type" value="Genomic_DNA"/>
</dbReference>
<evidence type="ECO:0000259" key="2">
    <source>
        <dbReference type="PROSITE" id="PS50041"/>
    </source>
</evidence>
<evidence type="ECO:0000256" key="1">
    <source>
        <dbReference type="SAM" id="Phobius"/>
    </source>
</evidence>
<dbReference type="Gene3D" id="3.10.100.10">
    <property type="entry name" value="Mannose-Binding Protein A, subunit A"/>
    <property type="match status" value="1"/>
</dbReference>
<dbReference type="Proteomes" id="UP001176961">
    <property type="component" value="Unassembled WGS sequence"/>
</dbReference>
<dbReference type="InterPro" id="IPR016186">
    <property type="entry name" value="C-type_lectin-like/link_sf"/>
</dbReference>
<dbReference type="CDD" id="cd00037">
    <property type="entry name" value="CLECT"/>
    <property type="match status" value="1"/>
</dbReference>
<dbReference type="SMART" id="SM00034">
    <property type="entry name" value="CLECT"/>
    <property type="match status" value="1"/>
</dbReference>
<comment type="caution">
    <text evidence="3">The sequence shown here is derived from an EMBL/GenBank/DDBJ whole genome shotgun (WGS) entry which is preliminary data.</text>
</comment>
<keyword evidence="4" id="KW-1185">Reference proteome</keyword>
<evidence type="ECO:0000313" key="3">
    <source>
        <dbReference type="EMBL" id="CAJ0601817.1"/>
    </source>
</evidence>
<dbReference type="InterPro" id="IPR001304">
    <property type="entry name" value="C-type_lectin-like"/>
</dbReference>
<feature type="transmembrane region" description="Helical" evidence="1">
    <location>
        <begin position="56"/>
        <end position="73"/>
    </location>
</feature>
<organism evidence="3 4">
    <name type="scientific">Cylicocyclus nassatus</name>
    <name type="common">Nematode worm</name>
    <dbReference type="NCBI Taxonomy" id="53992"/>
    <lineage>
        <taxon>Eukaryota</taxon>
        <taxon>Metazoa</taxon>
        <taxon>Ecdysozoa</taxon>
        <taxon>Nematoda</taxon>
        <taxon>Chromadorea</taxon>
        <taxon>Rhabditida</taxon>
        <taxon>Rhabditina</taxon>
        <taxon>Rhabditomorpha</taxon>
        <taxon>Strongyloidea</taxon>
        <taxon>Strongylidae</taxon>
        <taxon>Cylicocyclus</taxon>
    </lineage>
</organism>
<keyword evidence="1" id="KW-1133">Transmembrane helix</keyword>
<feature type="domain" description="C-type lectin" evidence="2">
    <location>
        <begin position="113"/>
        <end position="236"/>
    </location>
</feature>
<evidence type="ECO:0000313" key="4">
    <source>
        <dbReference type="Proteomes" id="UP001176961"/>
    </source>
</evidence>
<dbReference type="InterPro" id="IPR050111">
    <property type="entry name" value="C-type_lectin/snaclec_domain"/>
</dbReference>
<name>A0AA36H0S6_CYLNA</name>
<keyword evidence="1" id="KW-0472">Membrane</keyword>
<reference evidence="3" key="1">
    <citation type="submission" date="2023-07" db="EMBL/GenBank/DDBJ databases">
        <authorList>
            <consortium name="CYATHOMIX"/>
        </authorList>
    </citation>
    <scope>NUCLEOTIDE SEQUENCE</scope>
    <source>
        <strain evidence="3">N/A</strain>
    </source>
</reference>
<dbReference type="AlphaFoldDB" id="A0AA36H0S6"/>
<dbReference type="SUPFAM" id="SSF56436">
    <property type="entry name" value="C-type lectin-like"/>
    <property type="match status" value="1"/>
</dbReference>